<dbReference type="EMBL" id="DWWA01000013">
    <property type="protein sequence ID" value="HJC71588.1"/>
    <property type="molecule type" value="Genomic_DNA"/>
</dbReference>
<organism evidence="3 4">
    <name type="scientific">Candidatus Ruthenibacterium merdavium</name>
    <dbReference type="NCBI Taxonomy" id="2838752"/>
    <lineage>
        <taxon>Bacteria</taxon>
        <taxon>Bacillati</taxon>
        <taxon>Bacillota</taxon>
        <taxon>Clostridia</taxon>
        <taxon>Eubacteriales</taxon>
        <taxon>Oscillospiraceae</taxon>
        <taxon>Ruthenibacterium</taxon>
    </lineage>
</organism>
<protein>
    <recommendedName>
        <fullName evidence="5">DUF4352 domain-containing protein</fullName>
    </recommendedName>
</protein>
<proteinExistence type="predicted"/>
<name>A0A9D2Q453_9FIRM</name>
<reference evidence="3" key="1">
    <citation type="journal article" date="2021" name="PeerJ">
        <title>Extensive microbial diversity within the chicken gut microbiome revealed by metagenomics and culture.</title>
        <authorList>
            <person name="Gilroy R."/>
            <person name="Ravi A."/>
            <person name="Getino M."/>
            <person name="Pursley I."/>
            <person name="Horton D.L."/>
            <person name="Alikhan N.F."/>
            <person name="Baker D."/>
            <person name="Gharbi K."/>
            <person name="Hall N."/>
            <person name="Watson M."/>
            <person name="Adriaenssens E.M."/>
            <person name="Foster-Nyarko E."/>
            <person name="Jarju S."/>
            <person name="Secka A."/>
            <person name="Antonio M."/>
            <person name="Oren A."/>
            <person name="Chaudhuri R.R."/>
            <person name="La Ragione R."/>
            <person name="Hildebrand F."/>
            <person name="Pallen M.J."/>
        </authorList>
    </citation>
    <scope>NUCLEOTIDE SEQUENCE</scope>
    <source>
        <strain evidence="3">5933</strain>
    </source>
</reference>
<evidence type="ECO:0008006" key="5">
    <source>
        <dbReference type="Google" id="ProtNLM"/>
    </source>
</evidence>
<keyword evidence="1 2" id="KW-0732">Signal</keyword>
<dbReference type="Gene3D" id="2.60.40.1240">
    <property type="match status" value="1"/>
</dbReference>
<evidence type="ECO:0000313" key="3">
    <source>
        <dbReference type="EMBL" id="HJC71588.1"/>
    </source>
</evidence>
<comment type="caution">
    <text evidence="3">The sequence shown here is derived from an EMBL/GenBank/DDBJ whole genome shotgun (WGS) entry which is preliminary data.</text>
</comment>
<dbReference type="Proteomes" id="UP000823918">
    <property type="component" value="Unassembled WGS sequence"/>
</dbReference>
<dbReference type="InterPro" id="IPR029050">
    <property type="entry name" value="Immunoprotect_excell_Ig-like"/>
</dbReference>
<feature type="signal peptide" evidence="2">
    <location>
        <begin position="1"/>
        <end position="27"/>
    </location>
</feature>
<evidence type="ECO:0000256" key="1">
    <source>
        <dbReference type="ARBA" id="ARBA00022729"/>
    </source>
</evidence>
<accession>A0A9D2Q453</accession>
<dbReference type="PROSITE" id="PS51257">
    <property type="entry name" value="PROKAR_LIPOPROTEIN"/>
    <property type="match status" value="1"/>
</dbReference>
<dbReference type="AlphaFoldDB" id="A0A9D2Q453"/>
<reference evidence="3" key="2">
    <citation type="submission" date="2021-04" db="EMBL/GenBank/DDBJ databases">
        <authorList>
            <person name="Gilroy R."/>
        </authorList>
    </citation>
    <scope>NUCLEOTIDE SEQUENCE</scope>
    <source>
        <strain evidence="3">5933</strain>
    </source>
</reference>
<feature type="chain" id="PRO_5039522800" description="DUF4352 domain-containing protein" evidence="2">
    <location>
        <begin position="28"/>
        <end position="262"/>
    </location>
</feature>
<sequence>MMFKKYYSAIFAASLLLSALTACGAQATSSSGLSTSTVSQQAGTAQVLVKDIDGNSRDLLQLPWAKKYPFLLKHYEGQSIENLTDFVFPTIAKENLIAKGTALEVPFRDSFLRVTVLDAVKGAEPSGIPAEKAAQGEQALGALPEGEEYLTVTLSIENTGSSKADFYLNNISLACCVDNTVATGHIGSEAVTSDLPAVAENAKNQFEVLLNPGETASYKILYYVNSELELQDIYLYPNLAGEGVAEVTTADFALDQQWLALG</sequence>
<evidence type="ECO:0000313" key="4">
    <source>
        <dbReference type="Proteomes" id="UP000823918"/>
    </source>
</evidence>
<gene>
    <name evidence="3" type="ORF">H9698_02180</name>
</gene>
<evidence type="ECO:0000256" key="2">
    <source>
        <dbReference type="SAM" id="SignalP"/>
    </source>
</evidence>